<dbReference type="EMBL" id="HBFR01018158">
    <property type="protein sequence ID" value="CAD8885996.1"/>
    <property type="molecule type" value="Transcribed_RNA"/>
</dbReference>
<proteinExistence type="predicted"/>
<dbReference type="InterPro" id="IPR013830">
    <property type="entry name" value="SGNH_hydro"/>
</dbReference>
<evidence type="ECO:0000259" key="2">
    <source>
        <dbReference type="Pfam" id="PF13472"/>
    </source>
</evidence>
<protein>
    <recommendedName>
        <fullName evidence="2">SGNH hydrolase-type esterase domain-containing protein</fullName>
    </recommendedName>
</protein>
<dbReference type="Gene3D" id="3.40.50.1110">
    <property type="entry name" value="SGNH hydrolase"/>
    <property type="match status" value="1"/>
</dbReference>
<dbReference type="PANTHER" id="PTHR47771:SF14">
    <property type="entry name" value="RH73259P"/>
    <property type="match status" value="1"/>
</dbReference>
<organism evidence="3">
    <name type="scientific">Corethron hystrix</name>
    <dbReference type="NCBI Taxonomy" id="216773"/>
    <lineage>
        <taxon>Eukaryota</taxon>
        <taxon>Sar</taxon>
        <taxon>Stramenopiles</taxon>
        <taxon>Ochrophyta</taxon>
        <taxon>Bacillariophyta</taxon>
        <taxon>Coscinodiscophyceae</taxon>
        <taxon>Corethrophycidae</taxon>
        <taxon>Corethrales</taxon>
        <taxon>Corethraceae</taxon>
        <taxon>Corethron</taxon>
    </lineage>
</organism>
<reference evidence="3" key="1">
    <citation type="submission" date="2021-01" db="EMBL/GenBank/DDBJ databases">
        <authorList>
            <person name="Corre E."/>
            <person name="Pelletier E."/>
            <person name="Niang G."/>
            <person name="Scheremetjew M."/>
            <person name="Finn R."/>
            <person name="Kale V."/>
            <person name="Holt S."/>
            <person name="Cochrane G."/>
            <person name="Meng A."/>
            <person name="Brown T."/>
            <person name="Cohen L."/>
        </authorList>
    </citation>
    <scope>NUCLEOTIDE SEQUENCE</scope>
    <source>
        <strain evidence="3">308</strain>
    </source>
</reference>
<evidence type="ECO:0000256" key="1">
    <source>
        <dbReference type="SAM" id="MobiDB-lite"/>
    </source>
</evidence>
<dbReference type="CDD" id="cd00229">
    <property type="entry name" value="SGNH_hydrolase"/>
    <property type="match status" value="1"/>
</dbReference>
<sequence>MSGSNEGNLLWAKSYGGVVGGKAQFKGITDQNPSKWVYHECWGIAPSADGKNVVLGCGAGIEGCDGRPNACKKDKRVVWRSYIFSASISDGTVLWQRLDSFDDINANNVADSASEFIVPTSDGGFLSTNDENCGVGILRLEPPDQAPAPVPVPVPSPVLVPSPVTVPTPAVGEFIVHLGDSFSSFSGYSLETFCAGKNVVNQGIGGTDTSDWDNGLITEKLDEVKNDPYTHVLLAIGGNDYLNSGCTISKNKLTQNIDKVIKRVINIAKKGTSIVMIGYCAPTTEFDECDTFDVATLSDAIEAAVALNAASATYVDSTGACGGSPSKAAYMVDAIHANNRGYCTLYTTLDAQEALACSPIKTEVDCKKVSKNVPKKPTPVAPSAPAPIPAPVPNSTPAPVPAPAPVPQPECEDNDKMKFNLKGGKKRKCSQLKKSECSKWDKKKGYLVSNYCLKLCDTCSDPKKCKDFGGKLIEKETKDKFKCKDIDEEFCEDKDKKKRLVREFCRGLCNFCEE</sequence>
<gene>
    <name evidence="3" type="ORF">CHYS00102_LOCUS13194</name>
</gene>
<dbReference type="SUPFAM" id="SSF52266">
    <property type="entry name" value="SGNH hydrolase"/>
    <property type="match status" value="1"/>
</dbReference>
<feature type="compositionally biased region" description="Pro residues" evidence="1">
    <location>
        <begin position="376"/>
        <end position="408"/>
    </location>
</feature>
<dbReference type="PANTHER" id="PTHR47771">
    <property type="entry name" value="LD27203P-RELATED"/>
    <property type="match status" value="1"/>
</dbReference>
<feature type="domain" description="SGNH hydrolase-type esterase" evidence="2">
    <location>
        <begin position="196"/>
        <end position="342"/>
    </location>
</feature>
<accession>A0A7S1BG51</accession>
<dbReference type="InterPro" id="IPR036514">
    <property type="entry name" value="SGNH_hydro_sf"/>
</dbReference>
<name>A0A7S1BG51_9STRA</name>
<dbReference type="Pfam" id="PF13472">
    <property type="entry name" value="Lipase_GDSL_2"/>
    <property type="match status" value="1"/>
</dbReference>
<evidence type="ECO:0000313" key="3">
    <source>
        <dbReference type="EMBL" id="CAD8885996.1"/>
    </source>
</evidence>
<feature type="region of interest" description="Disordered" evidence="1">
    <location>
        <begin position="372"/>
        <end position="413"/>
    </location>
</feature>
<dbReference type="AlphaFoldDB" id="A0A7S1BG51"/>